<protein>
    <recommendedName>
        <fullName evidence="3">Mu-like prophage I protein</fullName>
    </recommendedName>
</protein>
<dbReference type="EMBL" id="QYUM01000003">
    <property type="protein sequence ID" value="RJF91143.1"/>
    <property type="molecule type" value="Genomic_DNA"/>
</dbReference>
<sequence>MTRRSPHIALCAALDLSADGDVPEWLHLLPADGARTHDGRGPYRILDATQLMASSLKDGEKLVLDENHSTDLAAPKGEPAPARGWIVELQHRSDGIWGRVEWTGEGRRLAGDKAYRGVSPVISHRQDGVITRILRASLTNKPNLVGLTSLHQEDNHMDLKERLLEALGLDSAADDDAIIAALKAKLEAGGKAAPEAVTAALQSALAPIAQAAGLATTADAAAVLAGVQQLVTDKGGDKVMALQSQLVDVTQQLNDLRDDGKRERAEAFVDTAIAAKRVGVKAVRHAARLPVRRSLAFPPRTLRTPSGR</sequence>
<proteinExistence type="predicted"/>
<reference evidence="1 2" key="1">
    <citation type="submission" date="2018-09" db="EMBL/GenBank/DDBJ databases">
        <authorList>
            <person name="Zhu H."/>
        </authorList>
    </citation>
    <scope>NUCLEOTIDE SEQUENCE [LARGE SCALE GENOMIC DNA]</scope>
    <source>
        <strain evidence="1 2">K2R01-6</strain>
    </source>
</reference>
<gene>
    <name evidence="1" type="ORF">D3876_13505</name>
</gene>
<evidence type="ECO:0000313" key="2">
    <source>
        <dbReference type="Proteomes" id="UP000286100"/>
    </source>
</evidence>
<dbReference type="Pfam" id="PF10123">
    <property type="entry name" value="Mu-like_Pro"/>
    <property type="match status" value="1"/>
</dbReference>
<dbReference type="InterPro" id="IPR012106">
    <property type="entry name" value="Phage_Mu_Gp1"/>
</dbReference>
<dbReference type="OrthoDB" id="7306769at2"/>
<keyword evidence="2" id="KW-1185">Reference proteome</keyword>
<comment type="caution">
    <text evidence="1">The sequence shown here is derived from an EMBL/GenBank/DDBJ whole genome shotgun (WGS) entry which is preliminary data.</text>
</comment>
<dbReference type="Proteomes" id="UP000286100">
    <property type="component" value="Unassembled WGS sequence"/>
</dbReference>
<dbReference type="RefSeq" id="WP_119762964.1">
    <property type="nucleotide sequence ID" value="NZ_QYUM01000003.1"/>
</dbReference>
<evidence type="ECO:0000313" key="1">
    <source>
        <dbReference type="EMBL" id="RJF91143.1"/>
    </source>
</evidence>
<dbReference type="AlphaFoldDB" id="A0A418WMA6"/>
<dbReference type="PIRSF" id="PIRSF016624">
    <property type="entry name" value="Mu_prophg_I"/>
    <property type="match status" value="1"/>
</dbReference>
<name>A0A418WMA6_9SPHN</name>
<accession>A0A418WMA6</accession>
<organism evidence="1 2">
    <name type="scientific">Sphingomonas cavernae</name>
    <dbReference type="NCBI Taxonomy" id="2320861"/>
    <lineage>
        <taxon>Bacteria</taxon>
        <taxon>Pseudomonadati</taxon>
        <taxon>Pseudomonadota</taxon>
        <taxon>Alphaproteobacteria</taxon>
        <taxon>Sphingomonadales</taxon>
        <taxon>Sphingomonadaceae</taxon>
        <taxon>Sphingomonas</taxon>
    </lineage>
</organism>
<evidence type="ECO:0008006" key="3">
    <source>
        <dbReference type="Google" id="ProtNLM"/>
    </source>
</evidence>